<organism evidence="2">
    <name type="scientific">candidate division TA06 bacterium ADurb.Bin131</name>
    <dbReference type="NCBI Taxonomy" id="1852827"/>
    <lineage>
        <taxon>Bacteria</taxon>
        <taxon>Bacteria division TA06</taxon>
    </lineage>
</organism>
<protein>
    <submittedName>
        <fullName evidence="2">Serine/threonine-protein phosphatase 2</fullName>
        <ecNumber evidence="2">3.1.3.16</ecNumber>
    </submittedName>
</protein>
<dbReference type="AlphaFoldDB" id="A0A1V6C7R9"/>
<dbReference type="Gene3D" id="3.60.21.10">
    <property type="match status" value="1"/>
</dbReference>
<dbReference type="PANTHER" id="PTHR11668:SF496">
    <property type="entry name" value="SERINE_THREONINE-PROTEIN PHOSPHATASE"/>
    <property type="match status" value="1"/>
</dbReference>
<keyword evidence="2" id="KW-0378">Hydrolase</keyword>
<proteinExistence type="predicted"/>
<dbReference type="Proteomes" id="UP000485562">
    <property type="component" value="Unassembled WGS sequence"/>
</dbReference>
<dbReference type="InterPro" id="IPR029052">
    <property type="entry name" value="Metallo-depent_PP-like"/>
</dbReference>
<dbReference type="Pfam" id="PF00149">
    <property type="entry name" value="Metallophos"/>
    <property type="match status" value="1"/>
</dbReference>
<reference evidence="2" key="1">
    <citation type="submission" date="2017-02" db="EMBL/GenBank/DDBJ databases">
        <title>Delving into the versatile metabolic prowess of the omnipresent phylum Bacteroidetes.</title>
        <authorList>
            <person name="Nobu M.K."/>
            <person name="Mei R."/>
            <person name="Narihiro T."/>
            <person name="Kuroda K."/>
            <person name="Liu W.-T."/>
        </authorList>
    </citation>
    <scope>NUCLEOTIDE SEQUENCE</scope>
    <source>
        <strain evidence="2">ADurb.Bin131</strain>
    </source>
</reference>
<dbReference type="EC" id="3.1.3.16" evidence="2"/>
<dbReference type="InterPro" id="IPR050341">
    <property type="entry name" value="PP1_catalytic_subunit"/>
</dbReference>
<name>A0A1V6C7R9_UNCT6</name>
<dbReference type="SMART" id="SM00156">
    <property type="entry name" value="PP2Ac"/>
    <property type="match status" value="1"/>
</dbReference>
<evidence type="ECO:0000259" key="1">
    <source>
        <dbReference type="SMART" id="SM00156"/>
    </source>
</evidence>
<dbReference type="GO" id="GO:0004722">
    <property type="term" value="F:protein serine/threonine phosphatase activity"/>
    <property type="evidence" value="ECO:0007669"/>
    <property type="project" value="UniProtKB-EC"/>
</dbReference>
<comment type="caution">
    <text evidence="2">The sequence shown here is derived from an EMBL/GenBank/DDBJ whole genome shotgun (WGS) entry which is preliminary data.</text>
</comment>
<dbReference type="EMBL" id="MWDQ01000108">
    <property type="protein sequence ID" value="OQB72891.1"/>
    <property type="molecule type" value="Genomic_DNA"/>
</dbReference>
<dbReference type="InterPro" id="IPR004843">
    <property type="entry name" value="Calcineurin-like_PHP"/>
</dbReference>
<accession>A0A1V6C7R9</accession>
<dbReference type="CDD" id="cd00144">
    <property type="entry name" value="MPP_PPP_family"/>
    <property type="match status" value="1"/>
</dbReference>
<evidence type="ECO:0000313" key="2">
    <source>
        <dbReference type="EMBL" id="OQB72891.1"/>
    </source>
</evidence>
<dbReference type="InterPro" id="IPR006186">
    <property type="entry name" value="Ser/Thr-sp_prot-phosphatase"/>
</dbReference>
<gene>
    <name evidence="2" type="primary">pphB</name>
    <name evidence="2" type="ORF">BWX89_01174</name>
</gene>
<dbReference type="SUPFAM" id="SSF56300">
    <property type="entry name" value="Metallo-dependent phosphatases"/>
    <property type="match status" value="1"/>
</dbReference>
<dbReference type="PANTHER" id="PTHR11668">
    <property type="entry name" value="SERINE/THREONINE PROTEIN PHOSPHATASE"/>
    <property type="match status" value="1"/>
</dbReference>
<feature type="domain" description="Serine/threonine specific protein phosphatases" evidence="1">
    <location>
        <begin position="1"/>
        <end position="234"/>
    </location>
</feature>
<sequence length="238" mass="27204">MKNIVELPKQGYAVFVGDTHGDIQASRLVVRQYAKKGHCIVFLGDYVDRGEKSKENIDFLLSSQKQYPSIILLAGNHEMSMIEPVSPSNFWDSLDKNEAEEYSEIFKSFPLAASGNGFLAVHAGLPDLPILEDWDKIKPGDDNWERVLWADFRDKEGECLGSLCGRIKLGRDYFYRVMDSLKKNVLVRSHDPYAPERMFNNRCLTLFTSALYGRLRQIALVDLSKHIMSIDDFELITF</sequence>